<dbReference type="PRINTS" id="PR00037">
    <property type="entry name" value="HTHLACR"/>
</dbReference>
<protein>
    <submittedName>
        <fullName evidence="4">Transcriptional regulator, DeoR family</fullName>
    </submittedName>
</protein>
<dbReference type="GO" id="GO:0003700">
    <property type="term" value="F:DNA-binding transcription factor activity"/>
    <property type="evidence" value="ECO:0007669"/>
    <property type="project" value="InterPro"/>
</dbReference>
<dbReference type="InterPro" id="IPR001034">
    <property type="entry name" value="DeoR_HTH"/>
</dbReference>
<comment type="caution">
    <text evidence="4">The sequence shown here is derived from an EMBL/GenBank/DDBJ whole genome shotgun (WGS) entry which is preliminary data.</text>
</comment>
<evidence type="ECO:0000313" key="4">
    <source>
        <dbReference type="EMBL" id="EEJ73155.1"/>
    </source>
</evidence>
<sequence length="267" mass="29566">MNLIKNSGTILEEVVKVLAEERHRIILELLKEHNVVKLQDICERTQCSESSGRRDLQLLEERGLLVRVHGGAKMKQPLQRELDVMGKSTQNTQEKESLGAKAASYIQDDDVIYLDAGTSTIAIIPYLSEDQHLTVVTNGVEHASLLADKNIRTFLLGGRLKNTTKAIIGVEAANDLKRFRFNKAFLGINGVHEKYGLTTPDPDEAEIKRTALERSEKGYVIADKSKFGYVSFVKVADVTDATIITSTLPASVAKQYSSQATIQEVIL</sequence>
<dbReference type="Pfam" id="PF00455">
    <property type="entry name" value="DeoRC"/>
    <property type="match status" value="1"/>
</dbReference>
<keyword evidence="2" id="KW-0804">Transcription</keyword>
<dbReference type="Gene3D" id="3.40.50.1360">
    <property type="match status" value="1"/>
</dbReference>
<dbReference type="Gene3D" id="1.10.10.10">
    <property type="entry name" value="Winged helix-like DNA-binding domain superfamily/Winged helix DNA-binding domain"/>
    <property type="match status" value="1"/>
</dbReference>
<proteinExistence type="predicted"/>
<evidence type="ECO:0000313" key="5">
    <source>
        <dbReference type="Proteomes" id="UP000003531"/>
    </source>
</evidence>
<feature type="domain" description="HTH deoR-type" evidence="3">
    <location>
        <begin position="19"/>
        <end position="74"/>
    </location>
</feature>
<dbReference type="SMART" id="SM00420">
    <property type="entry name" value="HTH_DEOR"/>
    <property type="match status" value="1"/>
</dbReference>
<dbReference type="InterPro" id="IPR036390">
    <property type="entry name" value="WH_DNA-bd_sf"/>
</dbReference>
<dbReference type="InterPro" id="IPR050313">
    <property type="entry name" value="Carb_Metab_HTH_regulators"/>
</dbReference>
<dbReference type="InterPro" id="IPR036388">
    <property type="entry name" value="WH-like_DNA-bd_sf"/>
</dbReference>
<organism evidence="4 5">
    <name type="scientific">Ligilactobacillus salivarius DSM 20555 = ATCC 11741</name>
    <dbReference type="NCBI Taxonomy" id="1423799"/>
    <lineage>
        <taxon>Bacteria</taxon>
        <taxon>Bacillati</taxon>
        <taxon>Bacillota</taxon>
        <taxon>Bacilli</taxon>
        <taxon>Lactobacillales</taxon>
        <taxon>Lactobacillaceae</taxon>
        <taxon>Ligilactobacillus</taxon>
    </lineage>
</organism>
<dbReference type="InterPro" id="IPR014036">
    <property type="entry name" value="DeoR-like_C"/>
</dbReference>
<gene>
    <name evidence="4" type="ORF">HMPREF0545_1940</name>
</gene>
<dbReference type="SMART" id="SM01134">
    <property type="entry name" value="DeoRC"/>
    <property type="match status" value="1"/>
</dbReference>
<evidence type="ECO:0000256" key="1">
    <source>
        <dbReference type="ARBA" id="ARBA00023015"/>
    </source>
</evidence>
<dbReference type="PROSITE" id="PS51000">
    <property type="entry name" value="HTH_DEOR_2"/>
    <property type="match status" value="1"/>
</dbReference>
<dbReference type="EMBL" id="ACGT01000045">
    <property type="protein sequence ID" value="EEJ73155.1"/>
    <property type="molecule type" value="Genomic_DNA"/>
</dbReference>
<reference evidence="4 5" key="1">
    <citation type="submission" date="2009-01" db="EMBL/GenBank/DDBJ databases">
        <authorList>
            <person name="Qin X."/>
            <person name="Bachman B."/>
            <person name="Battles P."/>
            <person name="Bell A."/>
            <person name="Bess C."/>
            <person name="Bickham C."/>
            <person name="Chaboub L."/>
            <person name="Chen D."/>
            <person name="Coyle M."/>
            <person name="Deiros D.R."/>
            <person name="Dinh H."/>
            <person name="Forbes L."/>
            <person name="Fowler G."/>
            <person name="Francisco L."/>
            <person name="Fu Q."/>
            <person name="Gubbala S."/>
            <person name="Hale W."/>
            <person name="Han Y."/>
            <person name="Hemphill L."/>
            <person name="Highlander S.K."/>
            <person name="Hirani K."/>
            <person name="Hogues M."/>
            <person name="Jackson L."/>
            <person name="Jakkamsetti A."/>
            <person name="Javaid M."/>
            <person name="Jiang H."/>
            <person name="Korchina V."/>
            <person name="Kovar C."/>
            <person name="Lara F."/>
            <person name="Lee S."/>
            <person name="Mata R."/>
            <person name="Mathew T."/>
            <person name="Moen C."/>
            <person name="Morales K."/>
            <person name="Munidasa M."/>
            <person name="Nazareth L."/>
            <person name="Ngo R."/>
            <person name="Nguyen L."/>
            <person name="Okwuonu G."/>
            <person name="Ongeri F."/>
            <person name="Patil S."/>
            <person name="Petrosino J."/>
            <person name="Pham C."/>
            <person name="Pham P."/>
            <person name="Pu L.-L."/>
            <person name="Puazo M."/>
            <person name="Raj R."/>
            <person name="Reid J."/>
            <person name="Rouhana J."/>
            <person name="Saada N."/>
            <person name="Shang Y."/>
            <person name="Simmons D."/>
            <person name="Thornton R."/>
            <person name="Warren J."/>
            <person name="Weissenberger G."/>
            <person name="Zhang J."/>
            <person name="Zhang L."/>
            <person name="Zhou C."/>
            <person name="Zhu D."/>
            <person name="Muzny D."/>
            <person name="Worley K."/>
            <person name="Gibbs R."/>
        </authorList>
    </citation>
    <scope>NUCLEOTIDE SEQUENCE [LARGE SCALE GENOMIC DNA]</scope>
    <source>
        <strain evidence="4 5">ATCC 11741</strain>
    </source>
</reference>
<dbReference type="SUPFAM" id="SSF100950">
    <property type="entry name" value="NagB/RpiA/CoA transferase-like"/>
    <property type="match status" value="1"/>
</dbReference>
<accession>C2EJW8</accession>
<keyword evidence="1" id="KW-0805">Transcription regulation</keyword>
<dbReference type="Pfam" id="PF08220">
    <property type="entry name" value="HTH_DeoR"/>
    <property type="match status" value="1"/>
</dbReference>
<dbReference type="AlphaFoldDB" id="C2EJW8"/>
<dbReference type="HOGENOM" id="CLU_060699_1_3_9"/>
<dbReference type="PANTHER" id="PTHR30363">
    <property type="entry name" value="HTH-TYPE TRANSCRIPTIONAL REGULATOR SRLR-RELATED"/>
    <property type="match status" value="1"/>
</dbReference>
<name>C2EJW8_9LACO</name>
<dbReference type="Proteomes" id="UP000003531">
    <property type="component" value="Unassembled WGS sequence"/>
</dbReference>
<dbReference type="PANTHER" id="PTHR30363:SF56">
    <property type="entry name" value="TRANSCRIPTIONAL REGULATOR, DEOR FAMILY"/>
    <property type="match status" value="1"/>
</dbReference>
<evidence type="ECO:0000256" key="2">
    <source>
        <dbReference type="ARBA" id="ARBA00023163"/>
    </source>
</evidence>
<evidence type="ECO:0000259" key="3">
    <source>
        <dbReference type="PROSITE" id="PS51000"/>
    </source>
</evidence>
<dbReference type="SUPFAM" id="SSF46785">
    <property type="entry name" value="Winged helix' DNA-binding domain"/>
    <property type="match status" value="1"/>
</dbReference>
<dbReference type="InterPro" id="IPR037171">
    <property type="entry name" value="NagB/RpiA_transferase-like"/>
</dbReference>